<keyword evidence="2 7" id="KW-0689">Ribosomal protein</keyword>
<comment type="similarity">
    <text evidence="1">Belongs to the universal ribosomal protein uL4 family.</text>
</comment>
<dbReference type="InterPro" id="IPR002136">
    <property type="entry name" value="Ribosomal_uL4"/>
</dbReference>
<organism evidence="7 8">
    <name type="scientific">Candidatus Dojkabacteria bacterium</name>
    <dbReference type="NCBI Taxonomy" id="2099670"/>
    <lineage>
        <taxon>Bacteria</taxon>
        <taxon>Candidatus Dojkabacteria</taxon>
    </lineage>
</organism>
<dbReference type="InterPro" id="IPR013005">
    <property type="entry name" value="Ribosomal_uL4-like"/>
</dbReference>
<evidence type="ECO:0000313" key="8">
    <source>
        <dbReference type="Proteomes" id="UP000564033"/>
    </source>
</evidence>
<evidence type="ECO:0000256" key="6">
    <source>
        <dbReference type="SAM" id="MobiDB-lite"/>
    </source>
</evidence>
<dbReference type="GO" id="GO:0006412">
    <property type="term" value="P:translation"/>
    <property type="evidence" value="ECO:0007669"/>
    <property type="project" value="InterPro"/>
</dbReference>
<dbReference type="InterPro" id="IPR023574">
    <property type="entry name" value="Ribosomal_uL4_dom_sf"/>
</dbReference>
<proteinExistence type="inferred from homology"/>
<comment type="caution">
    <text evidence="7">The sequence shown here is derived from an EMBL/GenBank/DDBJ whole genome shotgun (WGS) entry which is preliminary data.</text>
</comment>
<evidence type="ECO:0000256" key="4">
    <source>
        <dbReference type="ARBA" id="ARBA00035244"/>
    </source>
</evidence>
<keyword evidence="3" id="KW-0687">Ribonucleoprotein</keyword>
<evidence type="ECO:0000256" key="1">
    <source>
        <dbReference type="ARBA" id="ARBA00010528"/>
    </source>
</evidence>
<sequence>MAEEIKKKKTEIKLDPKVWEVPYNEDLIVQVLYVLLNNERKGTSEVKGRSEVSGGGRKPWKQKGTGRARHGSIRSPIWVGGGVTFGPNKRNWKKKINKKMKNKAVCVMLSERNREKAIEF</sequence>
<dbReference type="EMBL" id="JAAZIL010000070">
    <property type="protein sequence ID" value="NLZ24646.1"/>
    <property type="molecule type" value="Genomic_DNA"/>
</dbReference>
<gene>
    <name evidence="7" type="primary">rplD</name>
    <name evidence="7" type="ORF">GX888_02805</name>
</gene>
<reference evidence="7 8" key="1">
    <citation type="journal article" date="2020" name="Biotechnol. Biofuels">
        <title>New insights from the biogas microbiome by comprehensive genome-resolved metagenomics of nearly 1600 species originating from multiple anaerobic digesters.</title>
        <authorList>
            <person name="Campanaro S."/>
            <person name="Treu L."/>
            <person name="Rodriguez-R L.M."/>
            <person name="Kovalovszki A."/>
            <person name="Ziels R.M."/>
            <person name="Maus I."/>
            <person name="Zhu X."/>
            <person name="Kougias P.G."/>
            <person name="Basile A."/>
            <person name="Luo G."/>
            <person name="Schluter A."/>
            <person name="Konstantinidis K.T."/>
            <person name="Angelidaki I."/>
        </authorList>
    </citation>
    <scope>NUCLEOTIDE SEQUENCE [LARGE SCALE GENOMIC DNA]</scope>
    <source>
        <strain evidence="7">AS19jrsBPTG_9</strain>
    </source>
</reference>
<dbReference type="NCBIfam" id="TIGR03953">
    <property type="entry name" value="rplD_bact"/>
    <property type="match status" value="1"/>
</dbReference>
<dbReference type="GO" id="GO:0003735">
    <property type="term" value="F:structural constituent of ribosome"/>
    <property type="evidence" value="ECO:0007669"/>
    <property type="project" value="InterPro"/>
</dbReference>
<evidence type="ECO:0000256" key="5">
    <source>
        <dbReference type="ARBA" id="ARBA00035462"/>
    </source>
</evidence>
<dbReference type="GO" id="GO:1990904">
    <property type="term" value="C:ribonucleoprotein complex"/>
    <property type="evidence" value="ECO:0007669"/>
    <property type="project" value="UniProtKB-KW"/>
</dbReference>
<name>A0A847VDM1_9BACT</name>
<dbReference type="PANTHER" id="PTHR10746">
    <property type="entry name" value="50S RIBOSOMAL PROTEIN L4"/>
    <property type="match status" value="1"/>
</dbReference>
<dbReference type="GO" id="GO:0005840">
    <property type="term" value="C:ribosome"/>
    <property type="evidence" value="ECO:0007669"/>
    <property type="project" value="UniProtKB-KW"/>
</dbReference>
<dbReference type="Gene3D" id="3.40.1370.10">
    <property type="match status" value="1"/>
</dbReference>
<dbReference type="PANTHER" id="PTHR10746:SF6">
    <property type="entry name" value="LARGE RIBOSOMAL SUBUNIT PROTEIN UL4M"/>
    <property type="match status" value="1"/>
</dbReference>
<accession>A0A847VDM1</accession>
<dbReference type="SUPFAM" id="SSF52166">
    <property type="entry name" value="Ribosomal protein L4"/>
    <property type="match status" value="1"/>
</dbReference>
<dbReference type="Proteomes" id="UP000564033">
    <property type="component" value="Unassembled WGS sequence"/>
</dbReference>
<dbReference type="AlphaFoldDB" id="A0A847VDM1"/>
<protein>
    <recommendedName>
        <fullName evidence="4">Large ribosomal subunit protein uL4</fullName>
    </recommendedName>
    <alternativeName>
        <fullName evidence="5">50S ribosomal protein L4</fullName>
    </alternativeName>
</protein>
<evidence type="ECO:0000313" key="7">
    <source>
        <dbReference type="EMBL" id="NLZ24646.1"/>
    </source>
</evidence>
<evidence type="ECO:0000256" key="3">
    <source>
        <dbReference type="ARBA" id="ARBA00023274"/>
    </source>
</evidence>
<feature type="region of interest" description="Disordered" evidence="6">
    <location>
        <begin position="42"/>
        <end position="75"/>
    </location>
</feature>
<dbReference type="Pfam" id="PF00573">
    <property type="entry name" value="Ribosomal_L4"/>
    <property type="match status" value="1"/>
</dbReference>
<feature type="compositionally biased region" description="Basic residues" evidence="6">
    <location>
        <begin position="58"/>
        <end position="72"/>
    </location>
</feature>
<evidence type="ECO:0000256" key="2">
    <source>
        <dbReference type="ARBA" id="ARBA00022980"/>
    </source>
</evidence>